<feature type="modified residue" description="N6-lipoyllysine" evidence="4">
    <location>
        <position position="105"/>
    </location>
</feature>
<dbReference type="Pfam" id="PF01597">
    <property type="entry name" value="GCV_H"/>
    <property type="match status" value="1"/>
</dbReference>
<reference evidence="7" key="1">
    <citation type="submission" date="2020-10" db="EMBL/GenBank/DDBJ databases">
        <title>Unveiling of a novel bifunctional photoreceptor, Dualchrome1, isolated from a cosmopolitan green alga.</title>
        <authorList>
            <person name="Suzuki S."/>
            <person name="Kawachi M."/>
        </authorList>
    </citation>
    <scope>NUCLEOTIDE SEQUENCE</scope>
    <source>
        <strain evidence="7">NIES 2893</strain>
    </source>
</reference>
<dbReference type="NCBIfam" id="TIGR00527">
    <property type="entry name" value="gcvH"/>
    <property type="match status" value="1"/>
</dbReference>
<evidence type="ECO:0000259" key="6">
    <source>
        <dbReference type="PROSITE" id="PS50968"/>
    </source>
</evidence>
<proteinExistence type="inferred from homology"/>
<evidence type="ECO:0000256" key="4">
    <source>
        <dbReference type="PIRSR" id="PIRSR617453-50"/>
    </source>
</evidence>
<dbReference type="EMBL" id="BNJQ01000036">
    <property type="protein sequence ID" value="GHP11739.1"/>
    <property type="molecule type" value="Genomic_DNA"/>
</dbReference>
<dbReference type="HAMAP" id="MF_00272">
    <property type="entry name" value="GcvH"/>
    <property type="match status" value="1"/>
</dbReference>
<keyword evidence="2 4" id="KW-0450">Lipoyl</keyword>
<comment type="caution">
    <text evidence="7">The sequence shown here is derived from an EMBL/GenBank/DDBJ whole genome shotgun (WGS) entry which is preliminary data.</text>
</comment>
<comment type="similarity">
    <text evidence="1 5">Belongs to the GcvH family.</text>
</comment>
<accession>A0A830I3Y1</accession>
<dbReference type="GO" id="GO:0005960">
    <property type="term" value="C:glycine cleavage complex"/>
    <property type="evidence" value="ECO:0007669"/>
    <property type="project" value="UniProtKB-UniRule"/>
</dbReference>
<dbReference type="GO" id="GO:0019464">
    <property type="term" value="P:glycine decarboxylation via glycine cleavage system"/>
    <property type="evidence" value="ECO:0007669"/>
    <property type="project" value="UniProtKB-UniRule"/>
</dbReference>
<keyword evidence="5" id="KW-0496">Mitochondrion</keyword>
<dbReference type="InterPro" id="IPR000089">
    <property type="entry name" value="Biotin_lipoyl"/>
</dbReference>
<dbReference type="OrthoDB" id="10264154at2759"/>
<dbReference type="NCBIfam" id="NF002270">
    <property type="entry name" value="PRK01202.1"/>
    <property type="match status" value="1"/>
</dbReference>
<dbReference type="InterPro" id="IPR011053">
    <property type="entry name" value="Single_hybrid_motif"/>
</dbReference>
<dbReference type="GO" id="GO:0009249">
    <property type="term" value="P:protein lipoylation"/>
    <property type="evidence" value="ECO:0007669"/>
    <property type="project" value="TreeGrafter"/>
</dbReference>
<dbReference type="PANTHER" id="PTHR11715">
    <property type="entry name" value="GLYCINE CLEAVAGE SYSTEM H PROTEIN"/>
    <property type="match status" value="1"/>
</dbReference>
<evidence type="ECO:0000256" key="3">
    <source>
        <dbReference type="ARBA" id="ARBA00022946"/>
    </source>
</evidence>
<comment type="cofactor">
    <cofactor evidence="5">
        <name>(R)-lipoate</name>
        <dbReference type="ChEBI" id="CHEBI:83088"/>
    </cofactor>
    <text evidence="5">Binds 1 lipoyl cofactor covalently.</text>
</comment>
<comment type="function">
    <text evidence="5">The H protein shuttles the methylamine group of glycine from the P protein to the T protein.</text>
</comment>
<comment type="subcellular location">
    <subcellularLocation>
        <location evidence="5">Mitochondrion</location>
    </subcellularLocation>
</comment>
<dbReference type="Gene3D" id="2.40.50.100">
    <property type="match status" value="1"/>
</dbReference>
<protein>
    <recommendedName>
        <fullName evidence="5">Glycine cleavage system H protein</fullName>
    </recommendedName>
</protein>
<evidence type="ECO:0000313" key="8">
    <source>
        <dbReference type="Proteomes" id="UP000660262"/>
    </source>
</evidence>
<dbReference type="Proteomes" id="UP000660262">
    <property type="component" value="Unassembled WGS sequence"/>
</dbReference>
<comment type="subunit">
    <text evidence="5">The glycine cleavage system is composed of four proteins: P, T, L and H.</text>
</comment>
<sequence length="169" mass="17768">MALASACSFLARNSLNGALSFSSVSARSASPAVIGNAFSRAYAKVVDGLKYYEEHEWIKMDGNVATMGITDHAQEALGDIVFVDLPEVGSTIEAKESIGAVESVKAASDIYTPVSGTVLEVNSALADEPGTVNSDAYGNGWMIKLDLTKPAELDSLMDAAAYEKFCESS</sequence>
<dbReference type="PROSITE" id="PS50968">
    <property type="entry name" value="BIOTINYL_LIPOYL"/>
    <property type="match status" value="1"/>
</dbReference>
<dbReference type="SUPFAM" id="SSF51230">
    <property type="entry name" value="Single hybrid motif"/>
    <property type="match status" value="1"/>
</dbReference>
<gene>
    <name evidence="7" type="ORF">PPROV_001046700</name>
</gene>
<dbReference type="InterPro" id="IPR033753">
    <property type="entry name" value="GCV_H/Fam206"/>
</dbReference>
<name>A0A830I3Y1_9CHLO</name>
<keyword evidence="3 5" id="KW-0809">Transit peptide</keyword>
<dbReference type="GO" id="GO:0005739">
    <property type="term" value="C:mitochondrion"/>
    <property type="evidence" value="ECO:0007669"/>
    <property type="project" value="UniProtKB-SubCell"/>
</dbReference>
<dbReference type="InterPro" id="IPR017453">
    <property type="entry name" value="GCV_H_sub"/>
</dbReference>
<dbReference type="PROSITE" id="PS00189">
    <property type="entry name" value="LIPOYL"/>
    <property type="match status" value="1"/>
</dbReference>
<dbReference type="InterPro" id="IPR002930">
    <property type="entry name" value="GCV_H"/>
</dbReference>
<evidence type="ECO:0000256" key="1">
    <source>
        <dbReference type="ARBA" id="ARBA00009249"/>
    </source>
</evidence>
<dbReference type="PANTHER" id="PTHR11715:SF3">
    <property type="entry name" value="GLYCINE CLEAVAGE SYSTEM H PROTEIN-RELATED"/>
    <property type="match status" value="1"/>
</dbReference>
<feature type="domain" description="Lipoyl-binding" evidence="6">
    <location>
        <begin position="64"/>
        <end position="146"/>
    </location>
</feature>
<evidence type="ECO:0000256" key="5">
    <source>
        <dbReference type="RuleBase" id="RU364055"/>
    </source>
</evidence>
<keyword evidence="8" id="KW-1185">Reference proteome</keyword>
<dbReference type="AlphaFoldDB" id="A0A830I3Y1"/>
<organism evidence="7 8">
    <name type="scientific">Pycnococcus provasolii</name>
    <dbReference type="NCBI Taxonomy" id="41880"/>
    <lineage>
        <taxon>Eukaryota</taxon>
        <taxon>Viridiplantae</taxon>
        <taxon>Chlorophyta</taxon>
        <taxon>Pseudoscourfieldiophyceae</taxon>
        <taxon>Pseudoscourfieldiales</taxon>
        <taxon>Pycnococcaceae</taxon>
        <taxon>Pycnococcus</taxon>
    </lineage>
</organism>
<evidence type="ECO:0000313" key="7">
    <source>
        <dbReference type="EMBL" id="GHP11739.1"/>
    </source>
</evidence>
<evidence type="ECO:0000256" key="2">
    <source>
        <dbReference type="ARBA" id="ARBA00022823"/>
    </source>
</evidence>
<dbReference type="InterPro" id="IPR003016">
    <property type="entry name" value="2-oxoA_DH_lipoyl-BS"/>
</dbReference>
<dbReference type="CDD" id="cd06848">
    <property type="entry name" value="GCS_H"/>
    <property type="match status" value="1"/>
</dbReference>